<dbReference type="Gene3D" id="2.60.40.10">
    <property type="entry name" value="Immunoglobulins"/>
    <property type="match status" value="1"/>
</dbReference>
<dbReference type="PANTHER" id="PTHR23278">
    <property type="entry name" value="SIDESTEP PROTEIN"/>
    <property type="match status" value="1"/>
</dbReference>
<name>A0A182UUQ9_ANOME</name>
<keyword evidence="2" id="KW-1185">Reference proteome</keyword>
<reference evidence="1" key="1">
    <citation type="submission" date="2020-05" db="UniProtKB">
        <authorList>
            <consortium name="EnsemblMetazoa"/>
        </authorList>
    </citation>
    <scope>IDENTIFICATION</scope>
    <source>
        <strain evidence="1">MAF</strain>
    </source>
</reference>
<proteinExistence type="predicted"/>
<dbReference type="SUPFAM" id="SSF48726">
    <property type="entry name" value="Immunoglobulin"/>
    <property type="match status" value="1"/>
</dbReference>
<dbReference type="VEuPathDB" id="VectorBase:AMEM003984"/>
<dbReference type="AlphaFoldDB" id="A0A182UUQ9"/>
<dbReference type="PANTHER" id="PTHR23278:SF19">
    <property type="entry name" value="OBSCURIN"/>
    <property type="match status" value="1"/>
</dbReference>
<protein>
    <recommendedName>
        <fullName evidence="3">Ig-like domain-containing protein</fullName>
    </recommendedName>
</protein>
<dbReference type="InterPro" id="IPR013783">
    <property type="entry name" value="Ig-like_fold"/>
</dbReference>
<evidence type="ECO:0008006" key="3">
    <source>
        <dbReference type="Google" id="ProtNLM"/>
    </source>
</evidence>
<accession>A0A182UUQ9</accession>
<sequence length="208" mass="22725">MVALKRCGTERKRTKPQTFGAHLPLAGLNLPCGTVGATDHLRQGHSEGFCLKCVLPRKDQVVQHNSKSGVIMSSTALALQTVTRHQAGNYTCIASNVEGDGESNTVDLKLLRHIVTCQVGYVVHTPAYKLKVTTSANYADRAAHNNNTLPLANKLNPQDVNRKKLGMKLCTKLPPSVINLPSSSLPLRHTQNSISIALYQYYVQAAWQ</sequence>
<organism evidence="1 2">
    <name type="scientific">Anopheles merus</name>
    <name type="common">Mosquito</name>
    <dbReference type="NCBI Taxonomy" id="30066"/>
    <lineage>
        <taxon>Eukaryota</taxon>
        <taxon>Metazoa</taxon>
        <taxon>Ecdysozoa</taxon>
        <taxon>Arthropoda</taxon>
        <taxon>Hexapoda</taxon>
        <taxon>Insecta</taxon>
        <taxon>Pterygota</taxon>
        <taxon>Neoptera</taxon>
        <taxon>Endopterygota</taxon>
        <taxon>Diptera</taxon>
        <taxon>Nematocera</taxon>
        <taxon>Culicoidea</taxon>
        <taxon>Culicidae</taxon>
        <taxon>Anophelinae</taxon>
        <taxon>Anopheles</taxon>
    </lineage>
</organism>
<dbReference type="VEuPathDB" id="VectorBase:AMEM21_002251"/>
<evidence type="ECO:0000313" key="1">
    <source>
        <dbReference type="EnsemblMetazoa" id="AMEM003984-PA"/>
    </source>
</evidence>
<dbReference type="STRING" id="30066.A0A182UUQ9"/>
<dbReference type="Proteomes" id="UP000075903">
    <property type="component" value="Unassembled WGS sequence"/>
</dbReference>
<evidence type="ECO:0000313" key="2">
    <source>
        <dbReference type="Proteomes" id="UP000075903"/>
    </source>
</evidence>
<dbReference type="InterPro" id="IPR036179">
    <property type="entry name" value="Ig-like_dom_sf"/>
</dbReference>
<dbReference type="EnsemblMetazoa" id="AMEM003984-RA">
    <property type="protein sequence ID" value="AMEM003984-PA"/>
    <property type="gene ID" value="AMEM003984"/>
</dbReference>